<dbReference type="InterPro" id="IPR056775">
    <property type="entry name" value="YABBY_C"/>
</dbReference>
<dbReference type="GeneID" id="63800220"/>
<evidence type="ECO:0000259" key="2">
    <source>
        <dbReference type="Pfam" id="PF04690"/>
    </source>
</evidence>
<reference evidence="3 4" key="1">
    <citation type="submission" date="2016-07" db="EMBL/GenBank/DDBJ databases">
        <title>Pervasive Adenine N6-methylation of Active Genes in Fungi.</title>
        <authorList>
            <consortium name="DOE Joint Genome Institute"/>
            <person name="Mondo S.J."/>
            <person name="Dannebaum R.O."/>
            <person name="Kuo R.C."/>
            <person name="Labutti K."/>
            <person name="Haridas S."/>
            <person name="Kuo A."/>
            <person name="Salamov A."/>
            <person name="Ahrendt S.R."/>
            <person name="Lipzen A."/>
            <person name="Sullivan W."/>
            <person name="Andreopoulos W.B."/>
            <person name="Clum A."/>
            <person name="Lindquist E."/>
            <person name="Daum C."/>
            <person name="Ramamoorthy G.K."/>
            <person name="Gryganskyi A."/>
            <person name="Culley D."/>
            <person name="Magnuson J.K."/>
            <person name="James T.Y."/>
            <person name="O'Malley M.A."/>
            <person name="Stajich J.E."/>
            <person name="Spatafora J.W."/>
            <person name="Visel A."/>
            <person name="Grigoriev I.V."/>
        </authorList>
    </citation>
    <scope>NUCLEOTIDE SEQUENCE [LARGE SCALE GENOMIC DNA]</scope>
    <source>
        <strain evidence="3 4">ATCC 12442</strain>
    </source>
</reference>
<protein>
    <recommendedName>
        <fullName evidence="2">YABBY protein C-terminal domain-containing protein</fullName>
    </recommendedName>
</protein>
<dbReference type="InterPro" id="IPR036910">
    <property type="entry name" value="HMG_box_dom_sf"/>
</dbReference>
<sequence length="82" mass="8701">MPRVSKSSTATTKSGKVSKPAKAAPGTVGGGKKVSAYNKFMKDQLPKFKQSNPGVTHKEAFKKVAQLWANAKENPKNARGTA</sequence>
<organism evidence="3 4">
    <name type="scientific">Linderina pennispora</name>
    <dbReference type="NCBI Taxonomy" id="61395"/>
    <lineage>
        <taxon>Eukaryota</taxon>
        <taxon>Fungi</taxon>
        <taxon>Fungi incertae sedis</taxon>
        <taxon>Zoopagomycota</taxon>
        <taxon>Kickxellomycotina</taxon>
        <taxon>Kickxellomycetes</taxon>
        <taxon>Kickxellales</taxon>
        <taxon>Kickxellaceae</taxon>
        <taxon>Linderina</taxon>
    </lineage>
</organism>
<accession>A0A1Y1W9F7</accession>
<dbReference type="AlphaFoldDB" id="A0A1Y1W9F7"/>
<dbReference type="OrthoDB" id="667577at2759"/>
<dbReference type="SUPFAM" id="SSF47095">
    <property type="entry name" value="HMG-box"/>
    <property type="match status" value="1"/>
</dbReference>
<name>A0A1Y1W9F7_9FUNG</name>
<dbReference type="Pfam" id="PF04690">
    <property type="entry name" value="YABBY"/>
    <property type="match status" value="1"/>
</dbReference>
<feature type="compositionally biased region" description="Low complexity" evidence="1">
    <location>
        <begin position="1"/>
        <end position="18"/>
    </location>
</feature>
<dbReference type="EMBL" id="MCFD01000006">
    <property type="protein sequence ID" value="ORX70161.1"/>
    <property type="molecule type" value="Genomic_DNA"/>
</dbReference>
<dbReference type="Gene3D" id="1.10.30.10">
    <property type="entry name" value="High mobility group box domain"/>
    <property type="match status" value="1"/>
</dbReference>
<gene>
    <name evidence="3" type="ORF">DL89DRAFT_153143</name>
</gene>
<evidence type="ECO:0000256" key="1">
    <source>
        <dbReference type="SAM" id="MobiDB-lite"/>
    </source>
</evidence>
<dbReference type="RefSeq" id="XP_040743799.1">
    <property type="nucleotide sequence ID" value="XM_040883572.1"/>
</dbReference>
<evidence type="ECO:0000313" key="4">
    <source>
        <dbReference type="Proteomes" id="UP000193922"/>
    </source>
</evidence>
<dbReference type="CDD" id="cd00084">
    <property type="entry name" value="HMG-box_SF"/>
    <property type="match status" value="1"/>
</dbReference>
<keyword evidence="4" id="KW-1185">Reference proteome</keyword>
<proteinExistence type="predicted"/>
<comment type="caution">
    <text evidence="3">The sequence shown here is derived from an EMBL/GenBank/DDBJ whole genome shotgun (WGS) entry which is preliminary data.</text>
</comment>
<feature type="region of interest" description="Disordered" evidence="1">
    <location>
        <begin position="1"/>
        <end position="33"/>
    </location>
</feature>
<dbReference type="Proteomes" id="UP000193922">
    <property type="component" value="Unassembled WGS sequence"/>
</dbReference>
<evidence type="ECO:0000313" key="3">
    <source>
        <dbReference type="EMBL" id="ORX70161.1"/>
    </source>
</evidence>
<feature type="domain" description="YABBY protein C-terminal" evidence="2">
    <location>
        <begin position="35"/>
        <end position="73"/>
    </location>
</feature>